<feature type="domain" description="Phospholipid/glycerol acyltransferase" evidence="7">
    <location>
        <begin position="100"/>
        <end position="217"/>
    </location>
</feature>
<protein>
    <recommendedName>
        <fullName evidence="4">1-acyl-sn-glycerol-3-phosphate acyltransferase</fullName>
        <ecNumber evidence="4">2.3.1.51</ecNumber>
    </recommendedName>
</protein>
<comment type="domain">
    <text evidence="4">The HXXXXD motif is essential for acyltransferase activity and may constitute the binding site for the phosphate moiety of the glycerol-3-phosphate.</text>
</comment>
<keyword evidence="6" id="KW-0472">Membrane</keyword>
<keyword evidence="4" id="KW-1208">Phospholipid metabolism</keyword>
<evidence type="ECO:0000313" key="8">
    <source>
        <dbReference type="EMBL" id="PCH40979.1"/>
    </source>
</evidence>
<evidence type="ECO:0000256" key="6">
    <source>
        <dbReference type="SAM" id="Phobius"/>
    </source>
</evidence>
<dbReference type="GO" id="GO:0016020">
    <property type="term" value="C:membrane"/>
    <property type="evidence" value="ECO:0007669"/>
    <property type="project" value="InterPro"/>
</dbReference>
<keyword evidence="4" id="KW-0594">Phospholipid biosynthesis</keyword>
<sequence>MSIISVIVKPLAYVSLPVFALHTLAKASPAARYYVRLALYLSTLGVCSAWGVVCAMGLSLVGRRLDVFWVVARSFYALASRAIDIRLVLEGEEHLQTRPAVLVGNHQSMLDILYLGRIFPLHASIIAKKELQWSPLLGQFMTLSGVVWVDRGNNAKAVRSLTAAGETMRSKNMSLWLFPEGTRSMREHHDLLPFKKGAFHIAIQAGVPVVPVVCENYWRLYRKDVFESGTLKVRVLPPVSTEGLTAADVPALAERVHAQMVAALREISVPVTSPNEPKPQHIPSEKQSEPPADPISVQAASALPVEPEPAQPAPETESEMFSRSESRASTQTSEEAISSPALSSRRFGSEYGTETEEDDGMVLVGRPTQ</sequence>
<feature type="region of interest" description="Disordered" evidence="5">
    <location>
        <begin position="269"/>
        <end position="369"/>
    </location>
</feature>
<organism evidence="8 9">
    <name type="scientific">Wolfiporia cocos (strain MD-104)</name>
    <name type="common">Brown rot fungus</name>
    <dbReference type="NCBI Taxonomy" id="742152"/>
    <lineage>
        <taxon>Eukaryota</taxon>
        <taxon>Fungi</taxon>
        <taxon>Dikarya</taxon>
        <taxon>Basidiomycota</taxon>
        <taxon>Agaricomycotina</taxon>
        <taxon>Agaricomycetes</taxon>
        <taxon>Polyporales</taxon>
        <taxon>Phaeolaceae</taxon>
        <taxon>Wolfiporia</taxon>
    </lineage>
</organism>
<feature type="transmembrane region" description="Helical" evidence="6">
    <location>
        <begin position="37"/>
        <end position="61"/>
    </location>
</feature>
<name>A0A2H3JQ81_WOLCO</name>
<dbReference type="STRING" id="742152.A0A2H3JQ81"/>
<evidence type="ECO:0000256" key="1">
    <source>
        <dbReference type="ARBA" id="ARBA00008655"/>
    </source>
</evidence>
<keyword evidence="4" id="KW-0443">Lipid metabolism</keyword>
<proteinExistence type="inferred from homology"/>
<dbReference type="EC" id="2.3.1.51" evidence="4"/>
<accession>A0A2H3JQ81</accession>
<dbReference type="Pfam" id="PF01553">
    <property type="entry name" value="Acyltransferase"/>
    <property type="match status" value="1"/>
</dbReference>
<evidence type="ECO:0000259" key="7">
    <source>
        <dbReference type="SMART" id="SM00563"/>
    </source>
</evidence>
<dbReference type="GO" id="GO:0006654">
    <property type="term" value="P:phosphatidic acid biosynthetic process"/>
    <property type="evidence" value="ECO:0007669"/>
    <property type="project" value="TreeGrafter"/>
</dbReference>
<dbReference type="SMART" id="SM00563">
    <property type="entry name" value="PlsC"/>
    <property type="match status" value="1"/>
</dbReference>
<dbReference type="InterPro" id="IPR002123">
    <property type="entry name" value="Plipid/glycerol_acylTrfase"/>
</dbReference>
<evidence type="ECO:0000256" key="3">
    <source>
        <dbReference type="ARBA" id="ARBA00023315"/>
    </source>
</evidence>
<keyword evidence="2 4" id="KW-0808">Transferase</keyword>
<evidence type="ECO:0000256" key="4">
    <source>
        <dbReference type="RuleBase" id="RU361267"/>
    </source>
</evidence>
<dbReference type="GO" id="GO:0005783">
    <property type="term" value="C:endoplasmic reticulum"/>
    <property type="evidence" value="ECO:0007669"/>
    <property type="project" value="TreeGrafter"/>
</dbReference>
<dbReference type="PANTHER" id="PTHR10434">
    <property type="entry name" value="1-ACYL-SN-GLYCEROL-3-PHOSPHATE ACYLTRANSFERASE"/>
    <property type="match status" value="1"/>
</dbReference>
<evidence type="ECO:0000313" key="9">
    <source>
        <dbReference type="Proteomes" id="UP000218811"/>
    </source>
</evidence>
<comment type="catalytic activity">
    <reaction evidence="4">
        <text>a 1-acyl-sn-glycero-3-phosphate + an acyl-CoA = a 1,2-diacyl-sn-glycero-3-phosphate + CoA</text>
        <dbReference type="Rhea" id="RHEA:19709"/>
        <dbReference type="ChEBI" id="CHEBI:57287"/>
        <dbReference type="ChEBI" id="CHEBI:57970"/>
        <dbReference type="ChEBI" id="CHEBI:58342"/>
        <dbReference type="ChEBI" id="CHEBI:58608"/>
        <dbReference type="EC" id="2.3.1.51"/>
    </reaction>
</comment>
<evidence type="ECO:0000256" key="5">
    <source>
        <dbReference type="SAM" id="MobiDB-lite"/>
    </source>
</evidence>
<keyword evidence="6" id="KW-1133">Transmembrane helix</keyword>
<dbReference type="SUPFAM" id="SSF69593">
    <property type="entry name" value="Glycerol-3-phosphate (1)-acyltransferase"/>
    <property type="match status" value="1"/>
</dbReference>
<reference evidence="8 9" key="1">
    <citation type="journal article" date="2012" name="Science">
        <title>The Paleozoic origin of enzymatic lignin decomposition reconstructed from 31 fungal genomes.</title>
        <authorList>
            <person name="Floudas D."/>
            <person name="Binder M."/>
            <person name="Riley R."/>
            <person name="Barry K."/>
            <person name="Blanchette R.A."/>
            <person name="Henrissat B."/>
            <person name="Martinez A.T."/>
            <person name="Otillar R."/>
            <person name="Spatafora J.W."/>
            <person name="Yadav J.S."/>
            <person name="Aerts A."/>
            <person name="Benoit I."/>
            <person name="Boyd A."/>
            <person name="Carlson A."/>
            <person name="Copeland A."/>
            <person name="Coutinho P.M."/>
            <person name="de Vries R.P."/>
            <person name="Ferreira P."/>
            <person name="Findley K."/>
            <person name="Foster B."/>
            <person name="Gaskell J."/>
            <person name="Glotzer D."/>
            <person name="Gorecki P."/>
            <person name="Heitman J."/>
            <person name="Hesse C."/>
            <person name="Hori C."/>
            <person name="Igarashi K."/>
            <person name="Jurgens J.A."/>
            <person name="Kallen N."/>
            <person name="Kersten P."/>
            <person name="Kohler A."/>
            <person name="Kuees U."/>
            <person name="Kumar T.K.A."/>
            <person name="Kuo A."/>
            <person name="LaButti K."/>
            <person name="Larrondo L.F."/>
            <person name="Lindquist E."/>
            <person name="Ling A."/>
            <person name="Lombard V."/>
            <person name="Lucas S."/>
            <person name="Lundell T."/>
            <person name="Martin R."/>
            <person name="McLaughlin D.J."/>
            <person name="Morgenstern I."/>
            <person name="Morin E."/>
            <person name="Murat C."/>
            <person name="Nagy L.G."/>
            <person name="Nolan M."/>
            <person name="Ohm R.A."/>
            <person name="Patyshakuliyeva A."/>
            <person name="Rokas A."/>
            <person name="Ruiz-Duenas F.J."/>
            <person name="Sabat G."/>
            <person name="Salamov A."/>
            <person name="Samejima M."/>
            <person name="Schmutz J."/>
            <person name="Slot J.C."/>
            <person name="St John F."/>
            <person name="Stenlid J."/>
            <person name="Sun H."/>
            <person name="Sun S."/>
            <person name="Syed K."/>
            <person name="Tsang A."/>
            <person name="Wiebenga A."/>
            <person name="Young D."/>
            <person name="Pisabarro A."/>
            <person name="Eastwood D.C."/>
            <person name="Martin F."/>
            <person name="Cullen D."/>
            <person name="Grigoriev I.V."/>
            <person name="Hibbett D.S."/>
        </authorList>
    </citation>
    <scope>NUCLEOTIDE SEQUENCE [LARGE SCALE GENOMIC DNA]</scope>
    <source>
        <strain evidence="8 9">MD-104</strain>
    </source>
</reference>
<keyword evidence="4" id="KW-0444">Lipid biosynthesis</keyword>
<evidence type="ECO:0000256" key="2">
    <source>
        <dbReference type="ARBA" id="ARBA00022679"/>
    </source>
</evidence>
<dbReference type="OrthoDB" id="202234at2759"/>
<comment type="similarity">
    <text evidence="1 4">Belongs to the 1-acyl-sn-glycerol-3-phosphate acyltransferase family.</text>
</comment>
<dbReference type="CDD" id="cd07989">
    <property type="entry name" value="LPLAT_AGPAT-like"/>
    <property type="match status" value="1"/>
</dbReference>
<dbReference type="NCBIfam" id="TIGR00530">
    <property type="entry name" value="AGP_acyltrn"/>
    <property type="match status" value="1"/>
</dbReference>
<dbReference type="AlphaFoldDB" id="A0A2H3JQ81"/>
<dbReference type="InterPro" id="IPR004552">
    <property type="entry name" value="AGP_acyltrans"/>
</dbReference>
<gene>
    <name evidence="8" type="ORF">WOLCODRAFT_131629</name>
</gene>
<keyword evidence="6" id="KW-0812">Transmembrane</keyword>
<dbReference type="GO" id="GO:0003841">
    <property type="term" value="F:1-acylglycerol-3-phosphate O-acyltransferase activity"/>
    <property type="evidence" value="ECO:0007669"/>
    <property type="project" value="UniProtKB-UniRule"/>
</dbReference>
<feature type="compositionally biased region" description="Polar residues" evidence="5">
    <location>
        <begin position="327"/>
        <end position="342"/>
    </location>
</feature>
<dbReference type="OMA" id="SKCTIQP"/>
<keyword evidence="3 4" id="KW-0012">Acyltransferase</keyword>
<keyword evidence="9" id="KW-1185">Reference proteome</keyword>
<dbReference type="Proteomes" id="UP000218811">
    <property type="component" value="Unassembled WGS sequence"/>
</dbReference>
<dbReference type="PANTHER" id="PTHR10434:SF11">
    <property type="entry name" value="1-ACYL-SN-GLYCEROL-3-PHOSPHATE ACYLTRANSFERASE"/>
    <property type="match status" value="1"/>
</dbReference>
<dbReference type="EMBL" id="KB468113">
    <property type="protein sequence ID" value="PCH40979.1"/>
    <property type="molecule type" value="Genomic_DNA"/>
</dbReference>